<dbReference type="Proteomes" id="UP000003053">
    <property type="component" value="Unassembled WGS sequence"/>
</dbReference>
<sequence length="150" mass="16774">MHLYKVTVQLKKYMKILLVFLTVVTLGLLNSVTNQNFSITAAMERIVSDLGEVEFRISLPNYDSPASLHIIEAQRTGRECMVSFKDIKAVAYNGAGCSEQKNLGKTIVGEKNILASVFLSAPKNKFFARLNYRNANFVVVDKNVSLKIKL</sequence>
<evidence type="ECO:0000313" key="2">
    <source>
        <dbReference type="Proteomes" id="UP000003053"/>
    </source>
</evidence>
<proteinExistence type="predicted"/>
<dbReference type="HOGENOM" id="CLU_1738861_0_0_10"/>
<dbReference type="EMBL" id="AAOG01000003">
    <property type="protein sequence ID" value="EAR12070.1"/>
    <property type="molecule type" value="Genomic_DNA"/>
</dbReference>
<dbReference type="AlphaFoldDB" id="A4C1R7"/>
<accession>A4C1R7</accession>
<dbReference type="STRING" id="313594.PI23P_12072"/>
<organism evidence="1 2">
    <name type="scientific">Polaribacter irgensii 23-P</name>
    <dbReference type="NCBI Taxonomy" id="313594"/>
    <lineage>
        <taxon>Bacteria</taxon>
        <taxon>Pseudomonadati</taxon>
        <taxon>Bacteroidota</taxon>
        <taxon>Flavobacteriia</taxon>
        <taxon>Flavobacteriales</taxon>
        <taxon>Flavobacteriaceae</taxon>
    </lineage>
</organism>
<protein>
    <submittedName>
        <fullName evidence="1">Uncharacterized protein</fullName>
    </submittedName>
</protein>
<gene>
    <name evidence="1" type="ORF">PI23P_12072</name>
</gene>
<keyword evidence="2" id="KW-1185">Reference proteome</keyword>
<evidence type="ECO:0000313" key="1">
    <source>
        <dbReference type="EMBL" id="EAR12070.1"/>
    </source>
</evidence>
<name>A4C1R7_9FLAO</name>
<comment type="caution">
    <text evidence="1">The sequence shown here is derived from an EMBL/GenBank/DDBJ whole genome shotgun (WGS) entry which is preliminary data.</text>
</comment>
<reference evidence="1 2" key="1">
    <citation type="submission" date="2006-02" db="EMBL/GenBank/DDBJ databases">
        <authorList>
            <person name="Murray A."/>
            <person name="Staley J."/>
            <person name="Ferriera S."/>
            <person name="Johnson J."/>
            <person name="Kravitz S."/>
            <person name="Halpern A."/>
            <person name="Remington K."/>
            <person name="Beeson K."/>
            <person name="Tran B."/>
            <person name="Rogers Y.-H."/>
            <person name="Friedman R."/>
            <person name="Venter J.C."/>
        </authorList>
    </citation>
    <scope>NUCLEOTIDE SEQUENCE [LARGE SCALE GENOMIC DNA]</scope>
    <source>
        <strain evidence="1 2">23-P</strain>
    </source>
</reference>